<organism evidence="2">
    <name type="scientific">Ostreococcus tauri</name>
    <name type="common">Marine green alga</name>
    <dbReference type="NCBI Taxonomy" id="70448"/>
    <lineage>
        <taxon>Eukaryota</taxon>
        <taxon>Viridiplantae</taxon>
        <taxon>Chlorophyta</taxon>
        <taxon>Mamiellophyceae</taxon>
        <taxon>Mamiellales</taxon>
        <taxon>Bathycoccaceae</taxon>
        <taxon>Ostreococcus</taxon>
    </lineage>
</organism>
<dbReference type="EMBL" id="KZ155776">
    <property type="protein sequence ID" value="OUS47799.1"/>
    <property type="molecule type" value="Genomic_DNA"/>
</dbReference>
<reference evidence="2" key="1">
    <citation type="submission" date="2017-04" db="EMBL/GenBank/DDBJ databases">
        <title>Population genomics of picophytoplankton unveils novel chromosome hypervariability.</title>
        <authorList>
            <consortium name="DOE Joint Genome Institute"/>
            <person name="Blanc-Mathieu R."/>
            <person name="Krasovec M."/>
            <person name="Hebrard M."/>
            <person name="Yau S."/>
            <person name="Desgranges E."/>
            <person name="Martin J."/>
            <person name="Schackwitz W."/>
            <person name="Kuo A."/>
            <person name="Salin G."/>
            <person name="Donnadieu C."/>
            <person name="Desdevises Y."/>
            <person name="Sanchez-Ferandin S."/>
            <person name="Moreau H."/>
            <person name="Rivals E."/>
            <person name="Grigoriev I.V."/>
            <person name="Grimsley N."/>
            <person name="Eyre-Walker A."/>
            <person name="Piganeau G."/>
        </authorList>
    </citation>
    <scope>NUCLEOTIDE SEQUENCE [LARGE SCALE GENOMIC DNA]</scope>
    <source>
        <strain evidence="2">RCC 1115</strain>
    </source>
</reference>
<evidence type="ECO:0000256" key="1">
    <source>
        <dbReference type="SAM" id="MobiDB-lite"/>
    </source>
</evidence>
<accession>A0A1Y5IDW6</accession>
<dbReference type="AlphaFoldDB" id="A0A1Y5IDW6"/>
<sequence length="156" mass="16837">TPSFRSRTARRSARTIARAPSSAVVALARRSAAALKEFAKINPSSCIQRIATSSVPVARARAFTRAGRPRKTHAIASSAGDMRARRGVRTRVDMNCLIRDESNAMNDAIEVIVVETAEGDEPANEARRTVREILRAARVTARGTGGTRHAGSGTRW</sequence>
<proteinExistence type="predicted"/>
<evidence type="ECO:0000313" key="2">
    <source>
        <dbReference type="EMBL" id="OUS47799.1"/>
    </source>
</evidence>
<protein>
    <submittedName>
        <fullName evidence="2">Uncharacterized protein</fullName>
    </submittedName>
</protein>
<name>A0A1Y5IDW6_OSTTA</name>
<feature type="region of interest" description="Disordered" evidence="1">
    <location>
        <begin position="64"/>
        <end position="83"/>
    </location>
</feature>
<gene>
    <name evidence="2" type="ORF">BE221DRAFT_172753</name>
</gene>
<dbReference type="Proteomes" id="UP000195557">
    <property type="component" value="Unassembled WGS sequence"/>
</dbReference>
<feature type="non-terminal residue" evidence="2">
    <location>
        <position position="1"/>
    </location>
</feature>